<feature type="chain" id="PRO_5029841995" evidence="1">
    <location>
        <begin position="17"/>
        <end position="87"/>
    </location>
</feature>
<dbReference type="AlphaFoldDB" id="A0A7J6WX97"/>
<dbReference type="Proteomes" id="UP000554482">
    <property type="component" value="Unassembled WGS sequence"/>
</dbReference>
<name>A0A7J6WX97_THATH</name>
<keyword evidence="1" id="KW-0732">Signal</keyword>
<reference evidence="2 3" key="1">
    <citation type="submission" date="2020-06" db="EMBL/GenBank/DDBJ databases">
        <title>Transcriptomic and genomic resources for Thalictrum thalictroides and T. hernandezii: Facilitating candidate gene discovery in an emerging model plant lineage.</title>
        <authorList>
            <person name="Arias T."/>
            <person name="Riano-Pachon D.M."/>
            <person name="Di Stilio V.S."/>
        </authorList>
    </citation>
    <scope>NUCLEOTIDE SEQUENCE [LARGE SCALE GENOMIC DNA]</scope>
    <source>
        <strain evidence="3">cv. WT478/WT964</strain>
        <tissue evidence="2">Leaves</tissue>
    </source>
</reference>
<gene>
    <name evidence="2" type="ORF">FRX31_009694</name>
</gene>
<dbReference type="EMBL" id="JABWDY010010367">
    <property type="protein sequence ID" value="KAF5200722.1"/>
    <property type="molecule type" value="Genomic_DNA"/>
</dbReference>
<accession>A0A7J6WX97</accession>
<evidence type="ECO:0000256" key="1">
    <source>
        <dbReference type="SAM" id="SignalP"/>
    </source>
</evidence>
<protein>
    <submittedName>
        <fullName evidence="2">Uncharacterized protein</fullName>
    </submittedName>
</protein>
<evidence type="ECO:0000313" key="2">
    <source>
        <dbReference type="EMBL" id="KAF5200722.1"/>
    </source>
</evidence>
<sequence length="87" mass="9351">MIGFALLVAPLPVAVAALYSGLQTLDSSSNAEKHKADPSPTETYICIYPTTGEKETATSTKSSQWSELENNTIGFTFSQFVMQGVKC</sequence>
<organism evidence="2 3">
    <name type="scientific">Thalictrum thalictroides</name>
    <name type="common">Rue-anemone</name>
    <name type="synonym">Anemone thalictroides</name>
    <dbReference type="NCBI Taxonomy" id="46969"/>
    <lineage>
        <taxon>Eukaryota</taxon>
        <taxon>Viridiplantae</taxon>
        <taxon>Streptophyta</taxon>
        <taxon>Embryophyta</taxon>
        <taxon>Tracheophyta</taxon>
        <taxon>Spermatophyta</taxon>
        <taxon>Magnoliopsida</taxon>
        <taxon>Ranunculales</taxon>
        <taxon>Ranunculaceae</taxon>
        <taxon>Thalictroideae</taxon>
        <taxon>Thalictrum</taxon>
    </lineage>
</organism>
<keyword evidence="3" id="KW-1185">Reference proteome</keyword>
<comment type="caution">
    <text evidence="2">The sequence shown here is derived from an EMBL/GenBank/DDBJ whole genome shotgun (WGS) entry which is preliminary data.</text>
</comment>
<feature type="signal peptide" evidence="1">
    <location>
        <begin position="1"/>
        <end position="16"/>
    </location>
</feature>
<proteinExistence type="predicted"/>
<evidence type="ECO:0000313" key="3">
    <source>
        <dbReference type="Proteomes" id="UP000554482"/>
    </source>
</evidence>